<evidence type="ECO:0000256" key="3">
    <source>
        <dbReference type="ARBA" id="ARBA00022729"/>
    </source>
</evidence>
<keyword evidence="3 5" id="KW-0732">Signal</keyword>
<comment type="caution">
    <text evidence="6">The sequence shown here is derived from an EMBL/GenBank/DDBJ whole genome shotgun (WGS) entry which is preliminary data.</text>
</comment>
<dbReference type="GO" id="GO:0009506">
    <property type="term" value="C:plasmodesma"/>
    <property type="evidence" value="ECO:0007669"/>
    <property type="project" value="TreeGrafter"/>
</dbReference>
<keyword evidence="4" id="KW-1015">Disulfide bond</keyword>
<keyword evidence="7" id="KW-1185">Reference proteome</keyword>
<dbReference type="PANTHER" id="PTHR33136:SF89">
    <property type="entry name" value="PROTEIN RALF-LIKE 19"/>
    <property type="match status" value="1"/>
</dbReference>
<dbReference type="InterPro" id="IPR008801">
    <property type="entry name" value="RALF"/>
</dbReference>
<reference evidence="6" key="1">
    <citation type="journal article" date="2022" name="Cell">
        <title>Repeat-based holocentromeres influence genome architecture and karyotype evolution.</title>
        <authorList>
            <person name="Hofstatter P.G."/>
            <person name="Thangavel G."/>
            <person name="Lux T."/>
            <person name="Neumann P."/>
            <person name="Vondrak T."/>
            <person name="Novak P."/>
            <person name="Zhang M."/>
            <person name="Costa L."/>
            <person name="Castellani M."/>
            <person name="Scott A."/>
            <person name="Toegelov H."/>
            <person name="Fuchs J."/>
            <person name="Mata-Sucre Y."/>
            <person name="Dias Y."/>
            <person name="Vanzela A.L.L."/>
            <person name="Huettel B."/>
            <person name="Almeida C.C.S."/>
            <person name="Simkova H."/>
            <person name="Souza G."/>
            <person name="Pedrosa-Harand A."/>
            <person name="Macas J."/>
            <person name="Mayer K.F.X."/>
            <person name="Houben A."/>
            <person name="Marques A."/>
        </authorList>
    </citation>
    <scope>NUCLEOTIDE SEQUENCE</scope>
    <source>
        <strain evidence="6">RhyBre1mFocal</strain>
    </source>
</reference>
<dbReference type="Pfam" id="PF05498">
    <property type="entry name" value="RALF"/>
    <property type="match status" value="1"/>
</dbReference>
<dbReference type="OrthoDB" id="1863600at2759"/>
<sequence length="143" mass="16287">MALRHALVLLLVLMPLIVTAESSVESIDTVLFEWDYQSTELTFDFVEPDHDSDNDDTDGLLGRVPFTFFEPELSVCHAGACDSSGIRRRLAFRRRYISYDALKKNRVPCGRGGWSYYNCRRGRCANPYRRGCSFITCCACILN</sequence>
<feature type="chain" id="PRO_5040375250" evidence="5">
    <location>
        <begin position="21"/>
        <end position="143"/>
    </location>
</feature>
<evidence type="ECO:0000256" key="4">
    <source>
        <dbReference type="ARBA" id="ARBA00023157"/>
    </source>
</evidence>
<evidence type="ECO:0000256" key="1">
    <source>
        <dbReference type="ARBA" id="ARBA00009178"/>
    </source>
</evidence>
<dbReference type="EMBL" id="JAMQYH010000005">
    <property type="protein sequence ID" value="KAJ1687534.1"/>
    <property type="molecule type" value="Genomic_DNA"/>
</dbReference>
<evidence type="ECO:0000256" key="2">
    <source>
        <dbReference type="ARBA" id="ARBA00022702"/>
    </source>
</evidence>
<evidence type="ECO:0000313" key="6">
    <source>
        <dbReference type="EMBL" id="KAJ1687534.1"/>
    </source>
</evidence>
<dbReference type="GO" id="GO:0019722">
    <property type="term" value="P:calcium-mediated signaling"/>
    <property type="evidence" value="ECO:0007669"/>
    <property type="project" value="TreeGrafter"/>
</dbReference>
<evidence type="ECO:0000256" key="5">
    <source>
        <dbReference type="SAM" id="SignalP"/>
    </source>
</evidence>
<gene>
    <name evidence="6" type="ORF">LUZ63_018924</name>
</gene>
<dbReference type="PANTHER" id="PTHR33136">
    <property type="entry name" value="RAPID ALKALINIZATION FACTOR-LIKE"/>
    <property type="match status" value="1"/>
</dbReference>
<feature type="signal peptide" evidence="5">
    <location>
        <begin position="1"/>
        <end position="20"/>
    </location>
</feature>
<accession>A0A9Q0C592</accession>
<dbReference type="GO" id="GO:0005179">
    <property type="term" value="F:hormone activity"/>
    <property type="evidence" value="ECO:0007669"/>
    <property type="project" value="UniProtKB-KW"/>
</dbReference>
<dbReference type="Proteomes" id="UP001151287">
    <property type="component" value="Unassembled WGS sequence"/>
</dbReference>
<keyword evidence="2" id="KW-0372">Hormone</keyword>
<name>A0A9Q0C592_9POAL</name>
<proteinExistence type="inferred from homology"/>
<protein>
    <submittedName>
        <fullName evidence="6">Uncharacterized protein</fullName>
    </submittedName>
</protein>
<evidence type="ECO:0000313" key="7">
    <source>
        <dbReference type="Proteomes" id="UP001151287"/>
    </source>
</evidence>
<dbReference type="AlphaFoldDB" id="A0A9Q0C592"/>
<comment type="similarity">
    <text evidence="1">Belongs to the plant rapid alkalinization factor (RALF) family.</text>
</comment>
<organism evidence="6 7">
    <name type="scientific">Rhynchospora breviuscula</name>
    <dbReference type="NCBI Taxonomy" id="2022672"/>
    <lineage>
        <taxon>Eukaryota</taxon>
        <taxon>Viridiplantae</taxon>
        <taxon>Streptophyta</taxon>
        <taxon>Embryophyta</taxon>
        <taxon>Tracheophyta</taxon>
        <taxon>Spermatophyta</taxon>
        <taxon>Magnoliopsida</taxon>
        <taxon>Liliopsida</taxon>
        <taxon>Poales</taxon>
        <taxon>Cyperaceae</taxon>
        <taxon>Cyperoideae</taxon>
        <taxon>Rhynchosporeae</taxon>
        <taxon>Rhynchospora</taxon>
    </lineage>
</organism>